<dbReference type="Gene3D" id="3.40.50.300">
    <property type="entry name" value="P-loop containing nucleotide triphosphate hydrolases"/>
    <property type="match status" value="1"/>
</dbReference>
<dbReference type="Pfam" id="PF13732">
    <property type="entry name" value="DrrA1-3_C"/>
    <property type="match status" value="1"/>
</dbReference>
<comment type="subcellular location">
    <subcellularLocation>
        <location evidence="1">Cell membrane</location>
    </subcellularLocation>
</comment>
<dbReference type="SUPFAM" id="SSF52540">
    <property type="entry name" value="P-loop containing nucleoside triphosphate hydrolases"/>
    <property type="match status" value="1"/>
</dbReference>
<dbReference type="GO" id="GO:0005524">
    <property type="term" value="F:ATP binding"/>
    <property type="evidence" value="ECO:0007669"/>
    <property type="project" value="UniProtKB-KW"/>
</dbReference>
<dbReference type="SMART" id="SM00382">
    <property type="entry name" value="AAA"/>
    <property type="match status" value="1"/>
</dbReference>
<dbReference type="Pfam" id="PF00005">
    <property type="entry name" value="ABC_tran"/>
    <property type="match status" value="1"/>
</dbReference>
<dbReference type="GO" id="GO:0005886">
    <property type="term" value="C:plasma membrane"/>
    <property type="evidence" value="ECO:0007669"/>
    <property type="project" value="UniProtKB-SubCell"/>
</dbReference>
<dbReference type="InterPro" id="IPR027417">
    <property type="entry name" value="P-loop_NTPase"/>
</dbReference>
<keyword evidence="4" id="KW-0547">Nucleotide-binding</keyword>
<dbReference type="RefSeq" id="WP_106346425.1">
    <property type="nucleotide sequence ID" value="NZ_PVNE01000031.1"/>
</dbReference>
<dbReference type="InterPro" id="IPR025302">
    <property type="entry name" value="DrrA1/2-like_C"/>
</dbReference>
<sequence length="316" mass="35381">MQTILDTRKSTETALDVRGLRKSYGNIAALQGVSFSVRSGSCFGLLGPNGAGKSTTMKILTGIVTADAGTVRVLGLDTAKQQNAIRRQVGYVPQEITLYEKLSARDNLVFFGEMYGIRGSELRQRIQEVLRATALEQRAYEPVATFSVGMKRRINIAAALLHRPKLLILDEPTVGIDPQSRNYIFEMIRSLRAQGMTIIYSTHYMEEVEALCDDIAIIDHGRVIAQGSLSDLLDRFGKKAVYVEMDGFGQLPPFPFPCKISRRDEGWMIETKYRSEAMNFLLQNAFEQKLDIRALEMVRPSLESVFLELTGTSLRD</sequence>
<dbReference type="Proteomes" id="UP000237797">
    <property type="component" value="Unassembled WGS sequence"/>
</dbReference>
<evidence type="ECO:0000256" key="2">
    <source>
        <dbReference type="ARBA" id="ARBA00022448"/>
    </source>
</evidence>
<dbReference type="PROSITE" id="PS50893">
    <property type="entry name" value="ABC_TRANSPORTER_2"/>
    <property type="match status" value="1"/>
</dbReference>
<dbReference type="PROSITE" id="PS00211">
    <property type="entry name" value="ABC_TRANSPORTER_1"/>
    <property type="match status" value="1"/>
</dbReference>
<proteinExistence type="predicted"/>
<accession>A0A2T0LAX0</accession>
<evidence type="ECO:0000313" key="10">
    <source>
        <dbReference type="Proteomes" id="UP000237797"/>
    </source>
</evidence>
<dbReference type="AlphaFoldDB" id="A0A2T0LAX0"/>
<dbReference type="PANTHER" id="PTHR43582:SF2">
    <property type="entry name" value="LINEARMYCIN RESISTANCE ATP-BINDING PROTEIN LNRL"/>
    <property type="match status" value="1"/>
</dbReference>
<dbReference type="PANTHER" id="PTHR43582">
    <property type="entry name" value="LINEARMYCIN RESISTANCE ATP-BINDING PROTEIN LNRL"/>
    <property type="match status" value="1"/>
</dbReference>
<gene>
    <name evidence="9" type="ORF">CLV97_13122</name>
</gene>
<evidence type="ECO:0000313" key="9">
    <source>
        <dbReference type="EMBL" id="PRX39022.1"/>
    </source>
</evidence>
<keyword evidence="2" id="KW-0813">Transport</keyword>
<evidence type="ECO:0000256" key="3">
    <source>
        <dbReference type="ARBA" id="ARBA00022475"/>
    </source>
</evidence>
<dbReference type="OrthoDB" id="9804819at2"/>
<name>A0A2T0LAX0_9BACL</name>
<dbReference type="InterPro" id="IPR003593">
    <property type="entry name" value="AAA+_ATPase"/>
</dbReference>
<dbReference type="GO" id="GO:0016887">
    <property type="term" value="F:ATP hydrolysis activity"/>
    <property type="evidence" value="ECO:0007669"/>
    <property type="project" value="InterPro"/>
</dbReference>
<dbReference type="InterPro" id="IPR003439">
    <property type="entry name" value="ABC_transporter-like_ATP-bd"/>
</dbReference>
<protein>
    <submittedName>
        <fullName evidence="9">ABC-2 type transport system ATP-binding protein</fullName>
    </submittedName>
</protein>
<keyword evidence="5 9" id="KW-0067">ATP-binding</keyword>
<evidence type="ECO:0000256" key="4">
    <source>
        <dbReference type="ARBA" id="ARBA00022741"/>
    </source>
</evidence>
<evidence type="ECO:0000256" key="6">
    <source>
        <dbReference type="ARBA" id="ARBA00022967"/>
    </source>
</evidence>
<dbReference type="EMBL" id="PVNE01000031">
    <property type="protein sequence ID" value="PRX39022.1"/>
    <property type="molecule type" value="Genomic_DNA"/>
</dbReference>
<evidence type="ECO:0000256" key="7">
    <source>
        <dbReference type="ARBA" id="ARBA00023136"/>
    </source>
</evidence>
<dbReference type="InterPro" id="IPR017871">
    <property type="entry name" value="ABC_transporter-like_CS"/>
</dbReference>
<keyword evidence="6" id="KW-1278">Translocase</keyword>
<feature type="domain" description="ABC transporter" evidence="8">
    <location>
        <begin position="15"/>
        <end position="245"/>
    </location>
</feature>
<evidence type="ECO:0000259" key="8">
    <source>
        <dbReference type="PROSITE" id="PS50893"/>
    </source>
</evidence>
<keyword evidence="3" id="KW-1003">Cell membrane</keyword>
<evidence type="ECO:0000256" key="1">
    <source>
        <dbReference type="ARBA" id="ARBA00004236"/>
    </source>
</evidence>
<reference evidence="9 10" key="1">
    <citation type="submission" date="2018-03" db="EMBL/GenBank/DDBJ databases">
        <title>Genomic Encyclopedia of Archaeal and Bacterial Type Strains, Phase II (KMG-II): from individual species to whole genera.</title>
        <authorList>
            <person name="Goeker M."/>
        </authorList>
    </citation>
    <scope>NUCLEOTIDE SEQUENCE [LARGE SCALE GENOMIC DNA]</scope>
    <source>
        <strain evidence="9 10">DSM 44946</strain>
    </source>
</reference>
<keyword evidence="7" id="KW-0472">Membrane</keyword>
<dbReference type="FunFam" id="3.40.50.300:FF:000589">
    <property type="entry name" value="ABC transporter, ATP-binding subunit"/>
    <property type="match status" value="1"/>
</dbReference>
<comment type="caution">
    <text evidence="9">The sequence shown here is derived from an EMBL/GenBank/DDBJ whole genome shotgun (WGS) entry which is preliminary data.</text>
</comment>
<evidence type="ECO:0000256" key="5">
    <source>
        <dbReference type="ARBA" id="ARBA00022840"/>
    </source>
</evidence>
<keyword evidence="10" id="KW-1185">Reference proteome</keyword>
<organism evidence="9 10">
    <name type="scientific">Planifilum fimeticola</name>
    <dbReference type="NCBI Taxonomy" id="201975"/>
    <lineage>
        <taxon>Bacteria</taxon>
        <taxon>Bacillati</taxon>
        <taxon>Bacillota</taxon>
        <taxon>Bacilli</taxon>
        <taxon>Bacillales</taxon>
        <taxon>Thermoactinomycetaceae</taxon>
        <taxon>Planifilum</taxon>
    </lineage>
</organism>